<keyword evidence="3" id="KW-0963">Cytoplasm</keyword>
<dbReference type="Pfam" id="PF00437">
    <property type="entry name" value="T2SSE"/>
    <property type="match status" value="1"/>
</dbReference>
<evidence type="ECO:0000259" key="6">
    <source>
        <dbReference type="PROSITE" id="PS00662"/>
    </source>
</evidence>
<dbReference type="NCBIfam" id="TIGR02538">
    <property type="entry name" value="type_IV_pilB"/>
    <property type="match status" value="1"/>
</dbReference>
<protein>
    <submittedName>
        <fullName evidence="7">Type IV-A pilus assembly ATPase PilB</fullName>
    </submittedName>
</protein>
<accession>A0ABQ0UI46</accession>
<comment type="similarity">
    <text evidence="2">Belongs to the GSP E family.</text>
</comment>
<dbReference type="InterPro" id="IPR027417">
    <property type="entry name" value="P-loop_NTPase"/>
</dbReference>
<comment type="caution">
    <text evidence="7">The sequence shown here is derived from an EMBL/GenBank/DDBJ whole genome shotgun (WGS) entry which is preliminary data.</text>
</comment>
<reference evidence="7 8" key="1">
    <citation type="submission" date="2019-07" db="EMBL/GenBank/DDBJ databases">
        <title>Whole genome shotgun sequence of Pseudoalteromonas atlantica NBRC 103033.</title>
        <authorList>
            <person name="Hosoyama A."/>
            <person name="Uohara A."/>
            <person name="Ohji S."/>
            <person name="Ichikawa N."/>
        </authorList>
    </citation>
    <scope>NUCLEOTIDE SEQUENCE [LARGE SCALE GENOMIC DNA]</scope>
    <source>
        <strain evidence="7 8">NBRC 103033</strain>
    </source>
</reference>
<evidence type="ECO:0000256" key="2">
    <source>
        <dbReference type="ARBA" id="ARBA00006611"/>
    </source>
</evidence>
<dbReference type="CDD" id="cd01129">
    <property type="entry name" value="PulE-GspE-like"/>
    <property type="match status" value="1"/>
</dbReference>
<gene>
    <name evidence="7" type="primary">pilB</name>
    <name evidence="7" type="ORF">PAT01_34210</name>
</gene>
<dbReference type="SUPFAM" id="SSF160246">
    <property type="entry name" value="EspE N-terminal domain-like"/>
    <property type="match status" value="1"/>
</dbReference>
<dbReference type="SUPFAM" id="SSF52540">
    <property type="entry name" value="P-loop containing nucleoside triphosphate hydrolases"/>
    <property type="match status" value="1"/>
</dbReference>
<evidence type="ECO:0000256" key="1">
    <source>
        <dbReference type="ARBA" id="ARBA00004496"/>
    </source>
</evidence>
<dbReference type="InterPro" id="IPR001482">
    <property type="entry name" value="T2SS/T4SS_dom"/>
</dbReference>
<evidence type="ECO:0000256" key="3">
    <source>
        <dbReference type="ARBA" id="ARBA00022490"/>
    </source>
</evidence>
<name>A0ABQ0UI46_PSEAF</name>
<evidence type="ECO:0000256" key="5">
    <source>
        <dbReference type="ARBA" id="ARBA00022840"/>
    </source>
</evidence>
<evidence type="ECO:0000256" key="4">
    <source>
        <dbReference type="ARBA" id="ARBA00022741"/>
    </source>
</evidence>
<dbReference type="PANTHER" id="PTHR30258">
    <property type="entry name" value="TYPE II SECRETION SYSTEM PROTEIN GSPE-RELATED"/>
    <property type="match status" value="1"/>
</dbReference>
<dbReference type="Pfam" id="PF05157">
    <property type="entry name" value="MshEN"/>
    <property type="match status" value="1"/>
</dbReference>
<feature type="domain" description="Bacterial type II secretion system protein E" evidence="6">
    <location>
        <begin position="377"/>
        <end position="391"/>
    </location>
</feature>
<dbReference type="PANTHER" id="PTHR30258:SF1">
    <property type="entry name" value="PROTEIN TRANSPORT PROTEIN HOFB HOMOLOG"/>
    <property type="match status" value="1"/>
</dbReference>
<dbReference type="InterPro" id="IPR037257">
    <property type="entry name" value="T2SS_E_N_sf"/>
</dbReference>
<evidence type="ECO:0000313" key="7">
    <source>
        <dbReference type="EMBL" id="GEK78117.1"/>
    </source>
</evidence>
<dbReference type="Gene3D" id="3.40.50.300">
    <property type="entry name" value="P-loop containing nucleotide triphosphate hydrolases"/>
    <property type="match status" value="1"/>
</dbReference>
<keyword evidence="5" id="KW-0067">ATP-binding</keyword>
<dbReference type="Gene3D" id="3.30.450.90">
    <property type="match status" value="1"/>
</dbReference>
<dbReference type="InterPro" id="IPR007831">
    <property type="entry name" value="T2SS_GspE_N"/>
</dbReference>
<keyword evidence="4" id="KW-0547">Nucleotide-binding</keyword>
<evidence type="ECO:0000313" key="8">
    <source>
        <dbReference type="Proteomes" id="UP000321189"/>
    </source>
</evidence>
<sequence>MNINSPLLRKFITLGRIDADTVKAKQQEFASTAELISKCGKIDSNDLAEQCIDLFRVPYFDLKDFDPAQIPEDLVKEKLIRKHHILPLVQKGRKVYIAASDPTDYGAFENFEFSTGLSCEIVVVDYIQLDSKIEQLLDAAGSLDLSADEFKEFADLDNEGPKETTPKDDDKDDAPIIVYINKILMDAIKKGASDLHFEPYEHKYRIRFRIDGILHEVANPPNTLASKLSARIKVMSRLDIAEKRKPQDGRIKLKITERKSIDFRVSTMPTLWGEKIVMRILDSSSAMLGIDVLGYEEDQKKLYMDALGQPQGMILVTGPTGSGKTVSLYTGLNILNQPERNISTAEDPVEINLEGVNQVQINPKAEMTFANALRAFLRQDPDVVMVGEIRDLETAEISIKAAQTGHLVLSTLHTNSAPETITRLLNMGVPAYNVASSISLIIAQRLARRLCPKCKTPETLPAEELARQGFSTTQIEDMTLYAPKGCENCTDGYKGRVGIYEVMQITPEIAQIIMRGGNSLEIAEVSLQAGFNNLRLSGLRKAADGLTSLAEINRVTNM</sequence>
<dbReference type="InterPro" id="IPR013374">
    <property type="entry name" value="ATPase_typ4_pilus-assembl_PilB"/>
</dbReference>
<dbReference type="Proteomes" id="UP000321189">
    <property type="component" value="Unassembled WGS sequence"/>
</dbReference>
<comment type="subcellular location">
    <subcellularLocation>
        <location evidence="1">Cytoplasm</location>
    </subcellularLocation>
</comment>
<dbReference type="Gene3D" id="3.30.300.160">
    <property type="entry name" value="Type II secretion system, protein E, N-terminal domain"/>
    <property type="match status" value="1"/>
</dbReference>
<dbReference type="EMBL" id="BJUT01000056">
    <property type="protein sequence ID" value="GEK78117.1"/>
    <property type="molecule type" value="Genomic_DNA"/>
</dbReference>
<dbReference type="PROSITE" id="PS00662">
    <property type="entry name" value="T2SP_E"/>
    <property type="match status" value="1"/>
</dbReference>
<organism evidence="7 8">
    <name type="scientific">Pseudoalteromonas atlantica</name>
    <name type="common">Alteromonas atlantica</name>
    <dbReference type="NCBI Taxonomy" id="288"/>
    <lineage>
        <taxon>Bacteria</taxon>
        <taxon>Pseudomonadati</taxon>
        <taxon>Pseudomonadota</taxon>
        <taxon>Gammaproteobacteria</taxon>
        <taxon>Alteromonadales</taxon>
        <taxon>Pseudoalteromonadaceae</taxon>
        <taxon>Pseudoalteromonas</taxon>
    </lineage>
</organism>
<keyword evidence="8" id="KW-1185">Reference proteome</keyword>
<proteinExistence type="inferred from homology"/>
<dbReference type="RefSeq" id="WP_126008292.1">
    <property type="nucleotide sequence ID" value="NZ_BJUT01000056.1"/>
</dbReference>